<dbReference type="PROSITE" id="PS51318">
    <property type="entry name" value="TAT"/>
    <property type="match status" value="1"/>
</dbReference>
<dbReference type="eggNOG" id="arCOG02868">
    <property type="taxonomic scope" value="Archaea"/>
</dbReference>
<dbReference type="InterPro" id="IPR013766">
    <property type="entry name" value="Thioredoxin_domain"/>
</dbReference>
<evidence type="ECO:0000259" key="9">
    <source>
        <dbReference type="PROSITE" id="PS51352"/>
    </source>
</evidence>
<keyword evidence="5" id="KW-0560">Oxidoreductase</keyword>
<dbReference type="Proteomes" id="UP000002698">
    <property type="component" value="Chromosome"/>
</dbReference>
<keyword evidence="7" id="KW-0676">Redox-active center</keyword>
<evidence type="ECO:0000256" key="1">
    <source>
        <dbReference type="ARBA" id="ARBA00005791"/>
    </source>
</evidence>
<dbReference type="Gene3D" id="3.40.30.10">
    <property type="entry name" value="Glutaredoxin"/>
    <property type="match status" value="1"/>
</dbReference>
<protein>
    <submittedName>
        <fullName evidence="10">Thioredoxin domain protein</fullName>
    </submittedName>
</protein>
<accession>A0A1U7EW98</accession>
<reference evidence="10 11" key="1">
    <citation type="journal article" date="2005" name="Genome Res.">
        <title>Living with two extremes: conclusions from the genome sequence of Natronomonas pharaonis.</title>
        <authorList>
            <person name="Falb M."/>
            <person name="Pfeiffer F."/>
            <person name="Palm P."/>
            <person name="Rodewald K."/>
            <person name="Hickmann V."/>
            <person name="Tittor J."/>
            <person name="Oesterhelt D."/>
        </authorList>
    </citation>
    <scope>NUCLEOTIDE SEQUENCE [LARGE SCALE GENOMIC DNA]</scope>
    <source>
        <strain evidence="11">ATCC 35678 / DSM 2160 / CIP 103997 / JCM 8858 / NBRC 14720 / NCIMB 2260 / Gabara</strain>
    </source>
</reference>
<dbReference type="PROSITE" id="PS51257">
    <property type="entry name" value="PROKAR_LIPOPROTEIN"/>
    <property type="match status" value="1"/>
</dbReference>
<dbReference type="EnsemblBacteria" id="CAI49359">
    <property type="protein sequence ID" value="CAI49359"/>
    <property type="gene ID" value="NP_2536A"/>
</dbReference>
<feature type="compositionally biased region" description="Basic and acidic residues" evidence="8">
    <location>
        <begin position="163"/>
        <end position="177"/>
    </location>
</feature>
<dbReference type="PANTHER" id="PTHR13887">
    <property type="entry name" value="GLUTATHIONE S-TRANSFERASE KAPPA"/>
    <property type="match status" value="1"/>
</dbReference>
<evidence type="ECO:0000256" key="4">
    <source>
        <dbReference type="ARBA" id="ARBA00022982"/>
    </source>
</evidence>
<keyword evidence="3" id="KW-0732">Signal</keyword>
<dbReference type="InterPro" id="IPR012336">
    <property type="entry name" value="Thioredoxin-like_fold"/>
</dbReference>
<feature type="domain" description="Thioredoxin" evidence="9">
    <location>
        <begin position="15"/>
        <end position="209"/>
    </location>
</feature>
<keyword evidence="6" id="KW-1015">Disulfide bond</keyword>
<dbReference type="GO" id="GO:0016491">
    <property type="term" value="F:oxidoreductase activity"/>
    <property type="evidence" value="ECO:0007669"/>
    <property type="project" value="UniProtKB-KW"/>
</dbReference>
<dbReference type="InterPro" id="IPR036249">
    <property type="entry name" value="Thioredoxin-like_sf"/>
</dbReference>
<sequence>MSPDLTRRGYLAVTAAAGGAALAGCSDDVTADPDAIDDADRPALGAENAPVTVTVFEDYGCPACARFKAQALPALIDQYIETGEVRYLHADFPIPVDEAWSHPVANAAREVFFEAGNDAFWLFSSSIYDHQGSYSLDAIETVAADVADDEAVGAAARAAADEEAHSERIAADRDRGESWGVGGTPAVFVDETEVDPAYDEIDSAIQDRL</sequence>
<keyword evidence="4" id="KW-0249">Electron transport</keyword>
<dbReference type="KEGG" id="nph:NP_2536A"/>
<evidence type="ECO:0000256" key="8">
    <source>
        <dbReference type="SAM" id="MobiDB-lite"/>
    </source>
</evidence>
<evidence type="ECO:0000256" key="7">
    <source>
        <dbReference type="ARBA" id="ARBA00023284"/>
    </source>
</evidence>
<evidence type="ECO:0000313" key="10">
    <source>
        <dbReference type="EMBL" id="CAI49359.1"/>
    </source>
</evidence>
<dbReference type="EMBL" id="CR936257">
    <property type="protein sequence ID" value="CAI49359.1"/>
    <property type="molecule type" value="Genomic_DNA"/>
</dbReference>
<keyword evidence="4" id="KW-0813">Transport</keyword>
<dbReference type="HOGENOM" id="CLU_000288_47_1_2"/>
<name>A0A1U7EW98_NATPD</name>
<dbReference type="PROSITE" id="PS51352">
    <property type="entry name" value="THIOREDOXIN_2"/>
    <property type="match status" value="1"/>
</dbReference>
<dbReference type="SUPFAM" id="SSF52833">
    <property type="entry name" value="Thioredoxin-like"/>
    <property type="match status" value="1"/>
</dbReference>
<dbReference type="AlphaFoldDB" id="A0A1U7EW98"/>
<evidence type="ECO:0000256" key="6">
    <source>
        <dbReference type="ARBA" id="ARBA00023157"/>
    </source>
</evidence>
<feature type="region of interest" description="Disordered" evidence="8">
    <location>
        <begin position="163"/>
        <end position="186"/>
    </location>
</feature>
<dbReference type="OrthoDB" id="15256at2157"/>
<comment type="similarity">
    <text evidence="2">Belongs to the glutaredoxin family.</text>
</comment>
<gene>
    <name evidence="10" type="ordered locus">NP_2536A</name>
</gene>
<dbReference type="InterPro" id="IPR006311">
    <property type="entry name" value="TAT_signal"/>
</dbReference>
<comment type="similarity">
    <text evidence="1">Belongs to the thioredoxin family. DsbA subfamily.</text>
</comment>
<dbReference type="GeneID" id="3702550"/>
<evidence type="ECO:0000313" key="11">
    <source>
        <dbReference type="Proteomes" id="UP000002698"/>
    </source>
</evidence>
<dbReference type="PANTHER" id="PTHR13887:SF14">
    <property type="entry name" value="DISULFIDE BOND FORMATION PROTEIN D"/>
    <property type="match status" value="1"/>
</dbReference>
<evidence type="ECO:0000256" key="2">
    <source>
        <dbReference type="ARBA" id="ARBA00007787"/>
    </source>
</evidence>
<dbReference type="RefSeq" id="WP_011322984.1">
    <property type="nucleotide sequence ID" value="NC_007426.1"/>
</dbReference>
<evidence type="ECO:0000256" key="3">
    <source>
        <dbReference type="ARBA" id="ARBA00022729"/>
    </source>
</evidence>
<dbReference type="STRING" id="348780.NP_2536A"/>
<keyword evidence="11" id="KW-1185">Reference proteome</keyword>
<dbReference type="Pfam" id="PF13462">
    <property type="entry name" value="Thioredoxin_4"/>
    <property type="match status" value="1"/>
</dbReference>
<proteinExistence type="inferred from homology"/>
<organism evidence="10 11">
    <name type="scientific">Natronomonas pharaonis (strain ATCC 35678 / DSM 2160 / CIP 103997 / JCM 8858 / NBRC 14720 / NCIMB 2260 / Gabara)</name>
    <name type="common">Halobacterium pharaonis</name>
    <dbReference type="NCBI Taxonomy" id="348780"/>
    <lineage>
        <taxon>Archaea</taxon>
        <taxon>Methanobacteriati</taxon>
        <taxon>Methanobacteriota</taxon>
        <taxon>Stenosarchaea group</taxon>
        <taxon>Halobacteria</taxon>
        <taxon>Halobacteriales</taxon>
        <taxon>Natronomonadaceae</taxon>
        <taxon>Natronomonas</taxon>
    </lineage>
</organism>
<evidence type="ECO:0000256" key="5">
    <source>
        <dbReference type="ARBA" id="ARBA00023002"/>
    </source>
</evidence>